<dbReference type="EMBL" id="JAPDNS010000001">
    <property type="protein sequence ID" value="MCW3483768.1"/>
    <property type="molecule type" value="Genomic_DNA"/>
</dbReference>
<evidence type="ECO:0000313" key="2">
    <source>
        <dbReference type="Proteomes" id="UP001207742"/>
    </source>
</evidence>
<organism evidence="1 2">
    <name type="scientific">Chitinophaga nivalis</name>
    <dbReference type="NCBI Taxonomy" id="2991709"/>
    <lineage>
        <taxon>Bacteria</taxon>
        <taxon>Pseudomonadati</taxon>
        <taxon>Bacteroidota</taxon>
        <taxon>Chitinophagia</taxon>
        <taxon>Chitinophagales</taxon>
        <taxon>Chitinophagaceae</taxon>
        <taxon>Chitinophaga</taxon>
    </lineage>
</organism>
<protein>
    <submittedName>
        <fullName evidence="1">Uncharacterized protein</fullName>
    </submittedName>
</protein>
<evidence type="ECO:0000313" key="1">
    <source>
        <dbReference type="EMBL" id="MCW3483768.1"/>
    </source>
</evidence>
<sequence length="134" mass="15354">MEEKQTMRLDHQVCTPDQGKRLANLGITGAPLFWHLSTGEIHYGQHCDAIAPAYTTSELGQMCPYESYTYRFMRNEEPLWIWVIKGKNGAKDILPPFLLFFRTEAIAKANMIISCLNEGKISAKEANKKLNKRY</sequence>
<comment type="caution">
    <text evidence="1">The sequence shown here is derived from an EMBL/GenBank/DDBJ whole genome shotgun (WGS) entry which is preliminary data.</text>
</comment>
<accession>A0ABT3IIK5</accession>
<gene>
    <name evidence="1" type="ORF">OL497_07685</name>
</gene>
<dbReference type="RefSeq" id="WP_264729287.1">
    <property type="nucleotide sequence ID" value="NZ_JAPDNR010000001.1"/>
</dbReference>
<dbReference type="Proteomes" id="UP001207742">
    <property type="component" value="Unassembled WGS sequence"/>
</dbReference>
<name>A0ABT3IIK5_9BACT</name>
<proteinExistence type="predicted"/>
<reference evidence="1 2" key="1">
    <citation type="submission" date="2022-10" db="EMBL/GenBank/DDBJ databases">
        <title>Chitinophaga nivalis PC15 sp. nov., isolated from Pyeongchang county, South Korea.</title>
        <authorList>
            <person name="Trinh H.N."/>
        </authorList>
    </citation>
    <scope>NUCLEOTIDE SEQUENCE [LARGE SCALE GENOMIC DNA]</scope>
    <source>
        <strain evidence="1 2">PC14</strain>
    </source>
</reference>
<keyword evidence="2" id="KW-1185">Reference proteome</keyword>